<dbReference type="GO" id="GO:0035145">
    <property type="term" value="C:exon-exon junction complex"/>
    <property type="evidence" value="ECO:0007669"/>
    <property type="project" value="InterPro"/>
</dbReference>
<dbReference type="GO" id="GO:0005737">
    <property type="term" value="C:cytoplasm"/>
    <property type="evidence" value="ECO:0007669"/>
    <property type="project" value="UniProtKB-SubCell"/>
</dbReference>
<feature type="compositionally biased region" description="Basic and acidic residues" evidence="13">
    <location>
        <begin position="154"/>
        <end position="163"/>
    </location>
</feature>
<feature type="compositionally biased region" description="Acidic residues" evidence="13">
    <location>
        <begin position="44"/>
        <end position="58"/>
    </location>
</feature>
<comment type="caution">
    <text evidence="15">The sequence shown here is derived from an EMBL/GenBank/DDBJ whole genome shotgun (WGS) entry which is preliminary data.</text>
</comment>
<feature type="compositionally biased region" description="Polar residues" evidence="13">
    <location>
        <begin position="71"/>
        <end position="80"/>
    </location>
</feature>
<keyword evidence="4" id="KW-0813">Transport</keyword>
<keyword evidence="12" id="KW-0539">Nucleus</keyword>
<keyword evidence="9" id="KW-0694">RNA-binding</keyword>
<dbReference type="InterPro" id="IPR018545">
    <property type="entry name" value="Btz_dom"/>
</dbReference>
<dbReference type="RefSeq" id="XP_056769270.1">
    <property type="nucleotide sequence ID" value="XM_056905163.1"/>
</dbReference>
<proteinExistence type="inferred from homology"/>
<dbReference type="SMART" id="SM01044">
    <property type="entry name" value="Btz"/>
    <property type="match status" value="1"/>
</dbReference>
<evidence type="ECO:0000256" key="8">
    <source>
        <dbReference type="ARBA" id="ARBA00022845"/>
    </source>
</evidence>
<dbReference type="GO" id="GO:0006397">
    <property type="term" value="P:mRNA processing"/>
    <property type="evidence" value="ECO:0007669"/>
    <property type="project" value="UniProtKB-KW"/>
</dbReference>
<evidence type="ECO:0000256" key="13">
    <source>
        <dbReference type="SAM" id="MobiDB-lite"/>
    </source>
</evidence>
<organism evidence="15 16">
    <name type="scientific">Penicillium daleae</name>
    <dbReference type="NCBI Taxonomy" id="63821"/>
    <lineage>
        <taxon>Eukaryota</taxon>
        <taxon>Fungi</taxon>
        <taxon>Dikarya</taxon>
        <taxon>Ascomycota</taxon>
        <taxon>Pezizomycotina</taxon>
        <taxon>Eurotiomycetes</taxon>
        <taxon>Eurotiomycetidae</taxon>
        <taxon>Eurotiales</taxon>
        <taxon>Aspergillaceae</taxon>
        <taxon>Penicillium</taxon>
    </lineage>
</organism>
<dbReference type="GO" id="GO:0000184">
    <property type="term" value="P:nuclear-transcribed mRNA catabolic process, nonsense-mediated decay"/>
    <property type="evidence" value="ECO:0007669"/>
    <property type="project" value="UniProtKB-KW"/>
</dbReference>
<feature type="region of interest" description="Disordered" evidence="13">
    <location>
        <begin position="1"/>
        <end position="269"/>
    </location>
</feature>
<reference evidence="15" key="1">
    <citation type="submission" date="2022-12" db="EMBL/GenBank/DDBJ databases">
        <authorList>
            <person name="Petersen C."/>
        </authorList>
    </citation>
    <scope>NUCLEOTIDE SEQUENCE</scope>
    <source>
        <strain evidence="15">IBT 16125</strain>
    </source>
</reference>
<dbReference type="EMBL" id="JAPVEA010000002">
    <property type="protein sequence ID" value="KAJ5460228.1"/>
    <property type="molecule type" value="Genomic_DNA"/>
</dbReference>
<evidence type="ECO:0000256" key="6">
    <source>
        <dbReference type="ARBA" id="ARBA00022664"/>
    </source>
</evidence>
<feature type="compositionally biased region" description="Basic residues" evidence="13">
    <location>
        <begin position="296"/>
        <end position="308"/>
    </location>
</feature>
<dbReference type="GO" id="GO:0051028">
    <property type="term" value="P:mRNA transport"/>
    <property type="evidence" value="ECO:0007669"/>
    <property type="project" value="UniProtKB-KW"/>
</dbReference>
<accession>A0AAD6CBS8</accession>
<keyword evidence="7" id="KW-0509">mRNA transport</keyword>
<dbReference type="GeneID" id="81595406"/>
<evidence type="ECO:0000256" key="4">
    <source>
        <dbReference type="ARBA" id="ARBA00022448"/>
    </source>
</evidence>
<keyword evidence="10" id="KW-0866">Nonsense-mediated mRNA decay</keyword>
<dbReference type="PANTHER" id="PTHR46837">
    <property type="entry name" value="PROTEIN MLN51 HOMOLOG"/>
    <property type="match status" value="1"/>
</dbReference>
<keyword evidence="11" id="KW-0508">mRNA splicing</keyword>
<reference evidence="15" key="2">
    <citation type="journal article" date="2023" name="IMA Fungus">
        <title>Comparative genomic study of the Penicillium genus elucidates a diverse pangenome and 15 lateral gene transfer events.</title>
        <authorList>
            <person name="Petersen C."/>
            <person name="Sorensen T."/>
            <person name="Nielsen M.R."/>
            <person name="Sondergaard T.E."/>
            <person name="Sorensen J.L."/>
            <person name="Fitzpatrick D.A."/>
            <person name="Frisvad J.C."/>
            <person name="Nielsen K.L."/>
        </authorList>
    </citation>
    <scope>NUCLEOTIDE SEQUENCE</scope>
    <source>
        <strain evidence="15">IBT 16125</strain>
    </source>
</reference>
<evidence type="ECO:0000259" key="14">
    <source>
        <dbReference type="SMART" id="SM01044"/>
    </source>
</evidence>
<name>A0AAD6CBS8_9EURO</name>
<feature type="compositionally biased region" description="Acidic residues" evidence="13">
    <location>
        <begin position="19"/>
        <end position="35"/>
    </location>
</feature>
<feature type="region of interest" description="Disordered" evidence="13">
    <location>
        <begin position="502"/>
        <end position="523"/>
    </location>
</feature>
<dbReference type="Proteomes" id="UP001213681">
    <property type="component" value="Unassembled WGS sequence"/>
</dbReference>
<comment type="subcellular location">
    <subcellularLocation>
        <location evidence="2">Cytoplasm</location>
    </subcellularLocation>
    <subcellularLocation>
        <location evidence="1">Nucleus</location>
    </subcellularLocation>
</comment>
<keyword evidence="8" id="KW-0810">Translation regulation</keyword>
<evidence type="ECO:0000256" key="9">
    <source>
        <dbReference type="ARBA" id="ARBA00022884"/>
    </source>
</evidence>
<feature type="region of interest" description="Disordered" evidence="13">
    <location>
        <begin position="291"/>
        <end position="324"/>
    </location>
</feature>
<comment type="similarity">
    <text evidence="3">Belongs to the CASC3 family.</text>
</comment>
<evidence type="ECO:0000313" key="15">
    <source>
        <dbReference type="EMBL" id="KAJ5460228.1"/>
    </source>
</evidence>
<keyword evidence="6" id="KW-0507">mRNA processing</keyword>
<dbReference type="GO" id="GO:0006417">
    <property type="term" value="P:regulation of translation"/>
    <property type="evidence" value="ECO:0007669"/>
    <property type="project" value="UniProtKB-KW"/>
</dbReference>
<evidence type="ECO:0000256" key="5">
    <source>
        <dbReference type="ARBA" id="ARBA00022490"/>
    </source>
</evidence>
<dbReference type="GO" id="GO:0008380">
    <property type="term" value="P:RNA splicing"/>
    <property type="evidence" value="ECO:0007669"/>
    <property type="project" value="UniProtKB-KW"/>
</dbReference>
<evidence type="ECO:0000313" key="16">
    <source>
        <dbReference type="Proteomes" id="UP001213681"/>
    </source>
</evidence>
<dbReference type="Pfam" id="PF09405">
    <property type="entry name" value="Btz"/>
    <property type="match status" value="1"/>
</dbReference>
<protein>
    <recommendedName>
        <fullName evidence="14">Btz domain-containing protein</fullName>
    </recommendedName>
</protein>
<evidence type="ECO:0000256" key="7">
    <source>
        <dbReference type="ARBA" id="ARBA00022816"/>
    </source>
</evidence>
<feature type="compositionally biased region" description="Basic residues" evidence="13">
    <location>
        <begin position="1"/>
        <end position="15"/>
    </location>
</feature>
<keyword evidence="16" id="KW-1185">Reference proteome</keyword>
<evidence type="ECO:0000256" key="1">
    <source>
        <dbReference type="ARBA" id="ARBA00004123"/>
    </source>
</evidence>
<evidence type="ECO:0000256" key="12">
    <source>
        <dbReference type="ARBA" id="ARBA00023242"/>
    </source>
</evidence>
<sequence>MAPARRHIGASRRKRRDDDGEDEASQVGELDDDSLSEGSVDSHQEDEDADGEVSESDEAASTTLDTDKLNGKTNGRAPSQTERDSSACPRKPGLKMTVSDTEAMLNGMKVSDDSEEISFDQMGERRDLQTGRTPSAPPTEPKRETLAARKRREHEKYVKEREQNPAFVPTRGSFFLHDKRTSEAGPNNHRPFNKGKSRPVGLIVDGNSRKNSTSKPDASEGQWTHDLHDTVAGENPAPKQVPTTAGSFPSVQNVPTAPRSEPPNRSFSSTTLIGNVPVVVFLPGMAQAKSFPAVPKKQHTRLPQHRPPLRRDKPVRISLPGQPPRYIFPSTERSFIFIPRALRPNQQGYRGRGRGGGFYPGRRPSYYNTYTPSVLSVSRRSSLGMSVSQDGYPSPAGSVYSRPAMVVPDASKPVVRLPPPPRPPVNMPPTGAGLPPGPMPSMQFPHFGYRESRPAPIPMHQPRPQKAVSVADIESPASFPFNPPQPQQEQPFHHQVPVPVPVAGPGQEQMTQGPGQPSGTPLSQIPERAIHAQPFQPYGYQPPGYYPGYPPGAMYYPGSGPDYAPYNGPMGPGVSMPNFPPGQQPMPYVVPSSSGEQSSQPGTVAHESGGTVYFYDANQMYSGANYGGQGPGQGSGGVVGMGGMMTPPGPTYYYPQPPGAGGRHVLWTTVIGLMCIGLSSSVG</sequence>
<gene>
    <name evidence="15" type="ORF">N7458_001780</name>
</gene>
<evidence type="ECO:0000256" key="11">
    <source>
        <dbReference type="ARBA" id="ARBA00023187"/>
    </source>
</evidence>
<evidence type="ECO:0000256" key="2">
    <source>
        <dbReference type="ARBA" id="ARBA00004496"/>
    </source>
</evidence>
<keyword evidence="5" id="KW-0963">Cytoplasm</keyword>
<feature type="domain" description="Btz" evidence="14">
    <location>
        <begin position="121"/>
        <end position="253"/>
    </location>
</feature>
<dbReference type="PANTHER" id="PTHR46837:SF5">
    <property type="entry name" value="PROTEIN MLN51 HOMOLOG"/>
    <property type="match status" value="1"/>
</dbReference>
<dbReference type="GO" id="GO:0003729">
    <property type="term" value="F:mRNA binding"/>
    <property type="evidence" value="ECO:0007669"/>
    <property type="project" value="InterPro"/>
</dbReference>
<dbReference type="AlphaFoldDB" id="A0AAD6CBS8"/>
<evidence type="ECO:0000256" key="3">
    <source>
        <dbReference type="ARBA" id="ARBA00009548"/>
    </source>
</evidence>
<feature type="compositionally biased region" description="Polar residues" evidence="13">
    <location>
        <begin position="510"/>
        <end position="523"/>
    </location>
</feature>
<feature type="compositionally biased region" description="Polar residues" evidence="13">
    <location>
        <begin position="241"/>
        <end position="255"/>
    </location>
</feature>
<dbReference type="InterPro" id="IPR044796">
    <property type="entry name" value="MLN51_plant"/>
</dbReference>
<evidence type="ECO:0000256" key="10">
    <source>
        <dbReference type="ARBA" id="ARBA00023161"/>
    </source>
</evidence>